<feature type="transmembrane region" description="Helical" evidence="2">
    <location>
        <begin position="202"/>
        <end position="221"/>
    </location>
</feature>
<dbReference type="Proteomes" id="UP000075714">
    <property type="component" value="Unassembled WGS sequence"/>
</dbReference>
<proteinExistence type="predicted"/>
<reference evidence="4" key="1">
    <citation type="journal article" date="2016" name="Nat. Commun.">
        <title>The Gonium pectorale genome demonstrates co-option of cell cycle regulation during the evolution of multicellularity.</title>
        <authorList>
            <person name="Hanschen E.R."/>
            <person name="Marriage T.N."/>
            <person name="Ferris P.J."/>
            <person name="Hamaji T."/>
            <person name="Toyoda A."/>
            <person name="Fujiyama A."/>
            <person name="Neme R."/>
            <person name="Noguchi H."/>
            <person name="Minakuchi Y."/>
            <person name="Suzuki M."/>
            <person name="Kawai-Toyooka H."/>
            <person name="Smith D.R."/>
            <person name="Sparks H."/>
            <person name="Anderson J."/>
            <person name="Bakaric R."/>
            <person name="Luria V."/>
            <person name="Karger A."/>
            <person name="Kirschner M.W."/>
            <person name="Durand P.M."/>
            <person name="Michod R.E."/>
            <person name="Nozaki H."/>
            <person name="Olson B.J."/>
        </authorList>
    </citation>
    <scope>NUCLEOTIDE SEQUENCE [LARGE SCALE GENOMIC DNA]</scope>
    <source>
        <strain evidence="4">NIES-2863</strain>
    </source>
</reference>
<evidence type="ECO:0000256" key="1">
    <source>
        <dbReference type="SAM" id="MobiDB-lite"/>
    </source>
</evidence>
<dbReference type="AlphaFoldDB" id="A0A150G299"/>
<gene>
    <name evidence="3" type="ORF">GPECTOR_75g722</name>
</gene>
<feature type="region of interest" description="Disordered" evidence="1">
    <location>
        <begin position="518"/>
        <end position="556"/>
    </location>
</feature>
<evidence type="ECO:0000313" key="4">
    <source>
        <dbReference type="Proteomes" id="UP000075714"/>
    </source>
</evidence>
<feature type="region of interest" description="Disordered" evidence="1">
    <location>
        <begin position="1"/>
        <end position="67"/>
    </location>
</feature>
<keyword evidence="2" id="KW-0472">Membrane</keyword>
<feature type="transmembrane region" description="Helical" evidence="2">
    <location>
        <begin position="228"/>
        <end position="254"/>
    </location>
</feature>
<accession>A0A150G299</accession>
<keyword evidence="2" id="KW-0812">Transmembrane</keyword>
<protein>
    <submittedName>
        <fullName evidence="3">Uncharacterized protein</fullName>
    </submittedName>
</protein>
<feature type="compositionally biased region" description="Low complexity" evidence="1">
    <location>
        <begin position="43"/>
        <end position="60"/>
    </location>
</feature>
<dbReference type="OrthoDB" id="551458at2759"/>
<dbReference type="EMBL" id="LSYV01000076">
    <property type="protein sequence ID" value="KXZ43999.1"/>
    <property type="molecule type" value="Genomic_DNA"/>
</dbReference>
<feature type="transmembrane region" description="Helical" evidence="2">
    <location>
        <begin position="151"/>
        <end position="173"/>
    </location>
</feature>
<comment type="caution">
    <text evidence="3">The sequence shown here is derived from an EMBL/GenBank/DDBJ whole genome shotgun (WGS) entry which is preliminary data.</text>
</comment>
<evidence type="ECO:0000256" key="2">
    <source>
        <dbReference type="SAM" id="Phobius"/>
    </source>
</evidence>
<feature type="compositionally biased region" description="Low complexity" evidence="1">
    <location>
        <begin position="444"/>
        <end position="460"/>
    </location>
</feature>
<feature type="region of interest" description="Disordered" evidence="1">
    <location>
        <begin position="92"/>
        <end position="121"/>
    </location>
</feature>
<evidence type="ECO:0000313" key="3">
    <source>
        <dbReference type="EMBL" id="KXZ43999.1"/>
    </source>
</evidence>
<organism evidence="3 4">
    <name type="scientific">Gonium pectorale</name>
    <name type="common">Green alga</name>
    <dbReference type="NCBI Taxonomy" id="33097"/>
    <lineage>
        <taxon>Eukaryota</taxon>
        <taxon>Viridiplantae</taxon>
        <taxon>Chlorophyta</taxon>
        <taxon>core chlorophytes</taxon>
        <taxon>Chlorophyceae</taxon>
        <taxon>CS clade</taxon>
        <taxon>Chlamydomonadales</taxon>
        <taxon>Volvocaceae</taxon>
        <taxon>Gonium</taxon>
    </lineage>
</organism>
<name>A0A150G299_GONPE</name>
<keyword evidence="4" id="KW-1185">Reference proteome</keyword>
<keyword evidence="2" id="KW-1133">Transmembrane helix</keyword>
<feature type="region of interest" description="Disordered" evidence="1">
    <location>
        <begin position="427"/>
        <end position="467"/>
    </location>
</feature>
<sequence>MSGQRESSQSPRGDEPTQLANALAPWNERATEPVASPADERTGGAVDGSEAAEAAGGELAWPSIDANPGVPYVPEAPAEAVAIVEHPDGSTEIGIDLSKLPKHEQQPGQRRRRREREPEARAAAEAAEAFATLRLQQAQHFGARVLRPRRIAYYVLLICDALFFVASLLAQLIKGGVSSLRTDGLTFNTRFTIKWWLDPMELALEEMAMSLVIDFIGAVAGMKEKTHVLGLFLLLQTITTVFVCLRGFSLFLLFRLAQLAAGSLLRTAMYQYLKLTRPEELESQLGGSMWLGVRSMLATMSGFCGILCGTGDGANGGSGSMHGRQTGEDVAAAAAAPAAGVEGAEGIGAAQAVAPAGATPAAATAAAPVPAAWPVQQQAPERQAVRQAADLPGTEAAAAAVDGSAAAAWAPTGPVIDASGGVALSATRAMGPAGGPDPVRTSEQQTGQAAPAGPASGPTGRISHTQGASGVLAGRGANEAAGWAQGLADYASVSRGEQLPLAGAAHGAALPAFHVAPASHAGQPAAPPGRPFDDGKRRRRRPRCRGREALPYGDRA</sequence>
<feature type="compositionally biased region" description="Polar residues" evidence="1">
    <location>
        <begin position="1"/>
        <end position="11"/>
    </location>
</feature>